<dbReference type="eggNOG" id="KOG4585">
    <property type="taxonomic scope" value="Eukaryota"/>
</dbReference>
<reference evidence="4" key="2">
    <citation type="submission" date="2015-03" db="UniProtKB">
        <authorList>
            <consortium name="EnsemblPlants"/>
        </authorList>
    </citation>
    <scope>IDENTIFICATION</scope>
</reference>
<dbReference type="InterPro" id="IPR058353">
    <property type="entry name" value="DUF8040"/>
</dbReference>
<dbReference type="InterPro" id="IPR036426">
    <property type="entry name" value="Bulb-type_lectin_dom_sf"/>
</dbReference>
<dbReference type="Pfam" id="PF26138">
    <property type="entry name" value="DUF8040"/>
    <property type="match status" value="1"/>
</dbReference>
<keyword evidence="2" id="KW-1015">Disulfide bond</keyword>
<feature type="domain" description="DUF8040" evidence="3">
    <location>
        <begin position="38"/>
        <end position="129"/>
    </location>
</feature>
<accession>A0A0D3AY37</accession>
<keyword evidence="1" id="KW-0732">Signal</keyword>
<dbReference type="HOGENOM" id="CLU_1031882_0_0_1"/>
<protein>
    <recommendedName>
        <fullName evidence="3">DUF8040 domain-containing protein</fullName>
    </recommendedName>
</protein>
<dbReference type="OMA" id="CHTIDTF"/>
<dbReference type="Gene3D" id="2.90.10.10">
    <property type="entry name" value="Bulb-type lectin domain"/>
    <property type="match status" value="1"/>
</dbReference>
<dbReference type="Proteomes" id="UP000032141">
    <property type="component" value="Chromosome C2"/>
</dbReference>
<reference evidence="4 5" key="1">
    <citation type="journal article" date="2014" name="Genome Biol.">
        <title>Transcriptome and methylome profiling reveals relics of genome dominance in the mesopolyploid Brassica oleracea.</title>
        <authorList>
            <person name="Parkin I.A."/>
            <person name="Koh C."/>
            <person name="Tang H."/>
            <person name="Robinson S.J."/>
            <person name="Kagale S."/>
            <person name="Clarke W.E."/>
            <person name="Town C.D."/>
            <person name="Nixon J."/>
            <person name="Krishnakumar V."/>
            <person name="Bidwell S.L."/>
            <person name="Denoeud F."/>
            <person name="Belcram H."/>
            <person name="Links M.G."/>
            <person name="Just J."/>
            <person name="Clarke C."/>
            <person name="Bender T."/>
            <person name="Huebert T."/>
            <person name="Mason A.S."/>
            <person name="Pires J.C."/>
            <person name="Barker G."/>
            <person name="Moore J."/>
            <person name="Walley P.G."/>
            <person name="Manoli S."/>
            <person name="Batley J."/>
            <person name="Edwards D."/>
            <person name="Nelson M.N."/>
            <person name="Wang X."/>
            <person name="Paterson A.H."/>
            <person name="King G."/>
            <person name="Bancroft I."/>
            <person name="Chalhoub B."/>
            <person name="Sharpe A.G."/>
        </authorList>
    </citation>
    <scope>NUCLEOTIDE SEQUENCE</scope>
    <source>
        <strain evidence="4 5">cv. TO1000</strain>
    </source>
</reference>
<evidence type="ECO:0000256" key="1">
    <source>
        <dbReference type="ARBA" id="ARBA00022729"/>
    </source>
</evidence>
<dbReference type="AlphaFoldDB" id="A0A0D3AY37"/>
<keyword evidence="5" id="KW-1185">Reference proteome</keyword>
<name>A0A0D3AY37_BRAOL</name>
<evidence type="ECO:0000313" key="5">
    <source>
        <dbReference type="Proteomes" id="UP000032141"/>
    </source>
</evidence>
<organism evidence="4 5">
    <name type="scientific">Brassica oleracea var. oleracea</name>
    <dbReference type="NCBI Taxonomy" id="109376"/>
    <lineage>
        <taxon>Eukaryota</taxon>
        <taxon>Viridiplantae</taxon>
        <taxon>Streptophyta</taxon>
        <taxon>Embryophyta</taxon>
        <taxon>Tracheophyta</taxon>
        <taxon>Spermatophyta</taxon>
        <taxon>Magnoliopsida</taxon>
        <taxon>eudicotyledons</taxon>
        <taxon>Gunneridae</taxon>
        <taxon>Pentapetalae</taxon>
        <taxon>rosids</taxon>
        <taxon>malvids</taxon>
        <taxon>Brassicales</taxon>
        <taxon>Brassicaceae</taxon>
        <taxon>Brassiceae</taxon>
        <taxon>Brassica</taxon>
    </lineage>
</organism>
<dbReference type="EnsemblPlants" id="Bo2g161200.1">
    <property type="protein sequence ID" value="Bo2g161200.1"/>
    <property type="gene ID" value="Bo2g161200"/>
</dbReference>
<evidence type="ECO:0000313" key="4">
    <source>
        <dbReference type="EnsemblPlants" id="Bo2g161200.1"/>
    </source>
</evidence>
<evidence type="ECO:0000259" key="3">
    <source>
        <dbReference type="Pfam" id="PF26138"/>
    </source>
</evidence>
<sequence length="270" mass="31719">MEQILYKEDDSDIDVLLLTLVTAYENQIERPIRRQITREGHVYIQKALKENPHHFRQLYRMYPDVFADLCYLIRMKTDLRNTRHMYVEEMLATFLMTVGQSSKYCHTIDTFKRSKFTASTNFHKILRALNTLAPSLMAKPTHTVPPKISTSTRFYPYFKSLDVGRNLSSRRTETDFGKGKFRLHLGLDGNLQLLVLNSNSLSDSDVYFHYYESRTKEPNPGTRLVFNRSGYMYVLLSSKQQLNAYSQQGSSRVFYRLLPPCRSTFRRCFN</sequence>
<proteinExistence type="predicted"/>
<dbReference type="Gramene" id="Bo2g161200.1">
    <property type="protein sequence ID" value="Bo2g161200.1"/>
    <property type="gene ID" value="Bo2g161200"/>
</dbReference>
<evidence type="ECO:0000256" key="2">
    <source>
        <dbReference type="ARBA" id="ARBA00023157"/>
    </source>
</evidence>
<dbReference type="STRING" id="109376.A0A0D3AY37"/>